<dbReference type="Pfam" id="PF13439">
    <property type="entry name" value="Glyco_transf_4"/>
    <property type="match status" value="1"/>
</dbReference>
<dbReference type="PANTHER" id="PTHR45947:SF3">
    <property type="entry name" value="SULFOQUINOVOSYL TRANSFERASE SQD2"/>
    <property type="match status" value="1"/>
</dbReference>
<feature type="domain" description="Glycosyl transferase family 1" evidence="1">
    <location>
        <begin position="189"/>
        <end position="305"/>
    </location>
</feature>
<reference evidence="3 4" key="1">
    <citation type="submission" date="2018-07" db="EMBL/GenBank/DDBJ databases">
        <title>Genomic Encyclopedia of Type Strains, Phase IV (KMG-IV): sequencing the most valuable type-strain genomes for metagenomic binning, comparative biology and taxonomic classification.</title>
        <authorList>
            <person name="Goeker M."/>
        </authorList>
    </citation>
    <scope>NUCLEOTIDE SEQUENCE [LARGE SCALE GENOMIC DNA]</scope>
    <source>
        <strain evidence="3 4">DSM 27016</strain>
    </source>
</reference>
<proteinExistence type="predicted"/>
<dbReference type="RefSeq" id="WP_114296347.1">
    <property type="nucleotide sequence ID" value="NZ_QPJT01000003.1"/>
</dbReference>
<dbReference type="EMBL" id="QPJT01000003">
    <property type="protein sequence ID" value="RCX19268.1"/>
    <property type="molecule type" value="Genomic_DNA"/>
</dbReference>
<evidence type="ECO:0000259" key="1">
    <source>
        <dbReference type="Pfam" id="PF00534"/>
    </source>
</evidence>
<keyword evidence="4" id="KW-1185">Reference proteome</keyword>
<evidence type="ECO:0000313" key="3">
    <source>
        <dbReference type="EMBL" id="RCX19268.1"/>
    </source>
</evidence>
<name>A0A369BF78_9FIRM</name>
<dbReference type="Proteomes" id="UP000253034">
    <property type="component" value="Unassembled WGS sequence"/>
</dbReference>
<dbReference type="AlphaFoldDB" id="A0A369BF78"/>
<dbReference type="SUPFAM" id="SSF53756">
    <property type="entry name" value="UDP-Glycosyltransferase/glycogen phosphorylase"/>
    <property type="match status" value="1"/>
</dbReference>
<dbReference type="Pfam" id="PF00534">
    <property type="entry name" value="Glycos_transf_1"/>
    <property type="match status" value="1"/>
</dbReference>
<comment type="caution">
    <text evidence="3">The sequence shown here is derived from an EMBL/GenBank/DDBJ whole genome shotgun (WGS) entry which is preliminary data.</text>
</comment>
<dbReference type="PANTHER" id="PTHR45947">
    <property type="entry name" value="SULFOQUINOVOSYL TRANSFERASE SQD2"/>
    <property type="match status" value="1"/>
</dbReference>
<evidence type="ECO:0000313" key="4">
    <source>
        <dbReference type="Proteomes" id="UP000253034"/>
    </source>
</evidence>
<keyword evidence="3" id="KW-0808">Transferase</keyword>
<dbReference type="InterPro" id="IPR001296">
    <property type="entry name" value="Glyco_trans_1"/>
</dbReference>
<protein>
    <submittedName>
        <fullName evidence="3">Glycosyltransferase EpsF</fullName>
    </submittedName>
</protein>
<accession>A0A369BF78</accession>
<dbReference type="Gene3D" id="3.40.50.2000">
    <property type="entry name" value="Glycogen Phosphorylase B"/>
    <property type="match status" value="2"/>
</dbReference>
<sequence length="375" mass="41881">MRVLHVIGRLGRGGDTAAVYSAGRYLKGHGCYFDYVTHEGYDPAFVEKLKAEGSGIYILKGDVRGLGILGYYRAFRNLLKDMSTTYDALHIHTSMQSGVALYAAKKGRIKKRICHAHTNSIQRPASGIKKKLIMPFFKYLINKYSTHKVACGVEAGDFLYGRNTNYTVIKNGVDKDKFTNVQQERLNALRKKLNLPEDCLIIGHVGRFSDMKNQKYSLSLFSKLSIHNANAFLVFVGDGENYNEVREMAKGMSANILFAGKRNDVEVFMSLFDVLLLPSFPGEGLPITLVEAQISGCYCISSDNVTKEADLGVGLLDYASLNDMNLWIDKILGSKKIIKPPHQDINSAIKKNKFDMGDTDLNWKRLYGLAGEYLS</sequence>
<dbReference type="InterPro" id="IPR050194">
    <property type="entry name" value="Glycosyltransferase_grp1"/>
</dbReference>
<dbReference type="InterPro" id="IPR028098">
    <property type="entry name" value="Glyco_trans_4-like_N"/>
</dbReference>
<feature type="domain" description="Glycosyltransferase subfamily 4-like N-terminal" evidence="2">
    <location>
        <begin position="13"/>
        <end position="176"/>
    </location>
</feature>
<organism evidence="3 4">
    <name type="scientific">Anaerobacterium chartisolvens</name>
    <dbReference type="NCBI Taxonomy" id="1297424"/>
    <lineage>
        <taxon>Bacteria</taxon>
        <taxon>Bacillati</taxon>
        <taxon>Bacillota</taxon>
        <taxon>Clostridia</taxon>
        <taxon>Eubacteriales</taxon>
        <taxon>Oscillospiraceae</taxon>
        <taxon>Anaerobacterium</taxon>
    </lineage>
</organism>
<evidence type="ECO:0000259" key="2">
    <source>
        <dbReference type="Pfam" id="PF13439"/>
    </source>
</evidence>
<dbReference type="OrthoDB" id="9806653at2"/>
<dbReference type="GO" id="GO:0016757">
    <property type="term" value="F:glycosyltransferase activity"/>
    <property type="evidence" value="ECO:0007669"/>
    <property type="project" value="InterPro"/>
</dbReference>
<gene>
    <name evidence="3" type="ORF">DFR58_10312</name>
</gene>